<evidence type="ECO:0000313" key="2">
    <source>
        <dbReference type="Proteomes" id="UP000676336"/>
    </source>
</evidence>
<comment type="caution">
    <text evidence="1">The sequence shown here is derived from an EMBL/GenBank/DDBJ whole genome shotgun (WGS) entry which is preliminary data.</text>
</comment>
<sequence length="81" mass="9006">ISIDAFERGTSLSPFILSDEQFSSLLGSVTTFDLAKKFKLISVSPSIQTNESIDNKEVLTDRRKLRSSTLADQLAAMQKRL</sequence>
<proteinExistence type="predicted"/>
<feature type="non-terminal residue" evidence="1">
    <location>
        <position position="81"/>
    </location>
</feature>
<gene>
    <name evidence="1" type="ORF">SMN809_LOCUS47430</name>
</gene>
<feature type="non-terminal residue" evidence="1">
    <location>
        <position position="1"/>
    </location>
</feature>
<protein>
    <submittedName>
        <fullName evidence="1">Uncharacterized protein</fullName>
    </submittedName>
</protein>
<dbReference type="Proteomes" id="UP000676336">
    <property type="component" value="Unassembled WGS sequence"/>
</dbReference>
<name>A0A8S3B8B4_9BILA</name>
<evidence type="ECO:0000313" key="1">
    <source>
        <dbReference type="EMBL" id="CAF4806996.1"/>
    </source>
</evidence>
<dbReference type="EMBL" id="CAJOBI010150005">
    <property type="protein sequence ID" value="CAF4806996.1"/>
    <property type="molecule type" value="Genomic_DNA"/>
</dbReference>
<organism evidence="1 2">
    <name type="scientific">Rotaria magnacalcarata</name>
    <dbReference type="NCBI Taxonomy" id="392030"/>
    <lineage>
        <taxon>Eukaryota</taxon>
        <taxon>Metazoa</taxon>
        <taxon>Spiralia</taxon>
        <taxon>Gnathifera</taxon>
        <taxon>Rotifera</taxon>
        <taxon>Eurotatoria</taxon>
        <taxon>Bdelloidea</taxon>
        <taxon>Philodinida</taxon>
        <taxon>Philodinidae</taxon>
        <taxon>Rotaria</taxon>
    </lineage>
</organism>
<reference evidence="1" key="1">
    <citation type="submission" date="2021-02" db="EMBL/GenBank/DDBJ databases">
        <authorList>
            <person name="Nowell W R."/>
        </authorList>
    </citation>
    <scope>NUCLEOTIDE SEQUENCE</scope>
</reference>
<accession>A0A8S3B8B4</accession>
<dbReference type="AlphaFoldDB" id="A0A8S3B8B4"/>